<evidence type="ECO:0000256" key="1">
    <source>
        <dbReference type="SAM" id="MobiDB-lite"/>
    </source>
</evidence>
<dbReference type="PANTHER" id="PTHR36395">
    <property type="entry name" value="RING-H2 ZINC FINGER PROTEIN"/>
    <property type="match status" value="1"/>
</dbReference>
<protein>
    <recommendedName>
        <fullName evidence="4">Nudix hydrolase domain-containing protein</fullName>
    </recommendedName>
</protein>
<accession>A0ABP0WZU1</accession>
<keyword evidence="3" id="KW-1185">Reference proteome</keyword>
<dbReference type="Proteomes" id="UP001497444">
    <property type="component" value="Chromosome 4"/>
</dbReference>
<evidence type="ECO:0008006" key="4">
    <source>
        <dbReference type="Google" id="ProtNLM"/>
    </source>
</evidence>
<sequence length="340" mass="37104">MQVLLHSSSSFLLPRSIINSSNSSSKLITLSKQLLQGFSHRAGGSSSQVRLKKKQKSSSSAPFCVVFPASATSRETTTAMARGGWASEAATSNASSSEAFSMPQAELCANDAQCVSVEELEGVEGLTQWLRERLISGAEQLKTWGTAPGTKRVANLWTELVDGEISLADARPPKRTVHVASVKIRNESGLYLVESHQEMSDGRIRPRNRPLSEKMRPGENVDDACRRGIFEELGCELGAPERVEMLPESYHRDEQERDSFSYPGLLTQYVLHTMIAVVKHLPATEFSSQEDEGGDHTNGGALVNESGNGNLSAHATAVGVKKHFWKWVTETELAAIMAKF</sequence>
<gene>
    <name evidence="2" type="ORF">CSSPJE1EN1_LOCUS17795</name>
</gene>
<feature type="region of interest" description="Disordered" evidence="1">
    <location>
        <begin position="286"/>
        <end position="307"/>
    </location>
</feature>
<evidence type="ECO:0000313" key="3">
    <source>
        <dbReference type="Proteomes" id="UP001497444"/>
    </source>
</evidence>
<reference evidence="2" key="1">
    <citation type="submission" date="2024-02" db="EMBL/GenBank/DDBJ databases">
        <authorList>
            <consortium name="ELIXIR-Norway"/>
            <consortium name="Elixir Norway"/>
        </authorList>
    </citation>
    <scope>NUCLEOTIDE SEQUENCE</scope>
</reference>
<organism evidence="2 3">
    <name type="scientific">Sphagnum jensenii</name>
    <dbReference type="NCBI Taxonomy" id="128206"/>
    <lineage>
        <taxon>Eukaryota</taxon>
        <taxon>Viridiplantae</taxon>
        <taxon>Streptophyta</taxon>
        <taxon>Embryophyta</taxon>
        <taxon>Bryophyta</taxon>
        <taxon>Sphagnophytina</taxon>
        <taxon>Sphagnopsida</taxon>
        <taxon>Sphagnales</taxon>
        <taxon>Sphagnaceae</taxon>
        <taxon>Sphagnum</taxon>
    </lineage>
</organism>
<dbReference type="EMBL" id="OZ020099">
    <property type="protein sequence ID" value="CAK9272317.1"/>
    <property type="molecule type" value="Genomic_DNA"/>
</dbReference>
<proteinExistence type="predicted"/>
<dbReference type="InterPro" id="IPR015797">
    <property type="entry name" value="NUDIX_hydrolase-like_dom_sf"/>
</dbReference>
<dbReference type="PANTHER" id="PTHR36395:SF1">
    <property type="entry name" value="RING-H2 ZINC FINGER PROTEIN"/>
    <property type="match status" value="1"/>
</dbReference>
<evidence type="ECO:0000313" key="2">
    <source>
        <dbReference type="EMBL" id="CAK9272317.1"/>
    </source>
</evidence>
<dbReference type="SUPFAM" id="SSF55811">
    <property type="entry name" value="Nudix"/>
    <property type="match status" value="1"/>
</dbReference>
<feature type="region of interest" description="Disordered" evidence="1">
    <location>
        <begin position="197"/>
        <end position="220"/>
    </location>
</feature>
<name>A0ABP0WZU1_9BRYO</name>